<dbReference type="CDD" id="cd03392">
    <property type="entry name" value="PAP2_like_2"/>
    <property type="match status" value="1"/>
</dbReference>
<evidence type="ECO:0000313" key="4">
    <source>
        <dbReference type="Proteomes" id="UP000602076"/>
    </source>
</evidence>
<dbReference type="SMART" id="SM00014">
    <property type="entry name" value="acidPPc"/>
    <property type="match status" value="1"/>
</dbReference>
<dbReference type="RefSeq" id="WP_190999800.1">
    <property type="nucleotide sequence ID" value="NZ_JACXSI010000066.1"/>
</dbReference>
<evidence type="ECO:0000259" key="2">
    <source>
        <dbReference type="SMART" id="SM00014"/>
    </source>
</evidence>
<feature type="transmembrane region" description="Helical" evidence="1">
    <location>
        <begin position="68"/>
        <end position="86"/>
    </location>
</feature>
<comment type="caution">
    <text evidence="3">The sequence shown here is derived from an EMBL/GenBank/DDBJ whole genome shotgun (WGS) entry which is preliminary data.</text>
</comment>
<keyword evidence="4" id="KW-1185">Reference proteome</keyword>
<sequence>MSGQNQEFATRRTYFTAIITVLVFIAFMAIMYTINSGIEFSWEKPIQHYFQAWNEGTVQLFFTYWTELGSRIGIGLATLLLVVWIWTKQKDYVAVALVAITVALTDRLNGFVKHLVARDRPSINPAIDAVGYSFPSGHAMLSIFTYSLIAYFLAKSFDEVGKKFLIWLAAIVVIVLTGISRIVLSAHYPSDVIAGYCLGLVCFILTIKLYKLLVPILTFKKKVE</sequence>
<evidence type="ECO:0000313" key="3">
    <source>
        <dbReference type="EMBL" id="MBD3110264.1"/>
    </source>
</evidence>
<dbReference type="Gene3D" id="1.20.144.10">
    <property type="entry name" value="Phosphatidic acid phosphatase type 2/haloperoxidase"/>
    <property type="match status" value="2"/>
</dbReference>
<feature type="transmembrane region" description="Helical" evidence="1">
    <location>
        <begin position="193"/>
        <end position="213"/>
    </location>
</feature>
<reference evidence="3" key="1">
    <citation type="submission" date="2020-09" db="EMBL/GenBank/DDBJ databases">
        <title>Bacillus faecalis sp. nov., a moderately halophilic bacterium isolated from cow faeces.</title>
        <authorList>
            <person name="Jiang L."/>
            <person name="Lee J."/>
        </authorList>
    </citation>
    <scope>NUCLEOTIDE SEQUENCE</scope>
    <source>
        <strain evidence="3">AGMB 02131</strain>
    </source>
</reference>
<dbReference type="EMBL" id="JACXSI010000066">
    <property type="protein sequence ID" value="MBD3110264.1"/>
    <property type="molecule type" value="Genomic_DNA"/>
</dbReference>
<feature type="transmembrane region" description="Helical" evidence="1">
    <location>
        <begin position="165"/>
        <end position="187"/>
    </location>
</feature>
<dbReference type="SUPFAM" id="SSF48317">
    <property type="entry name" value="Acid phosphatase/Vanadium-dependent haloperoxidase"/>
    <property type="match status" value="1"/>
</dbReference>
<dbReference type="PANTHER" id="PTHR14969:SF13">
    <property type="entry name" value="AT30094P"/>
    <property type="match status" value="1"/>
</dbReference>
<name>A0A927D375_9BACI</name>
<dbReference type="AlphaFoldDB" id="A0A927D375"/>
<organism evidence="3 4">
    <name type="scientific">Peribacillus faecalis</name>
    <dbReference type="NCBI Taxonomy" id="2772559"/>
    <lineage>
        <taxon>Bacteria</taxon>
        <taxon>Bacillati</taxon>
        <taxon>Bacillota</taxon>
        <taxon>Bacilli</taxon>
        <taxon>Bacillales</taxon>
        <taxon>Bacillaceae</taxon>
        <taxon>Peribacillus</taxon>
    </lineage>
</organism>
<protein>
    <submittedName>
        <fullName evidence="3">Phosphatase PAP2 family protein</fullName>
    </submittedName>
</protein>
<proteinExistence type="predicted"/>
<feature type="domain" description="Phosphatidic acid phosphatase type 2/haloperoxidase" evidence="2">
    <location>
        <begin position="95"/>
        <end position="207"/>
    </location>
</feature>
<accession>A0A927D375</accession>
<evidence type="ECO:0000256" key="1">
    <source>
        <dbReference type="SAM" id="Phobius"/>
    </source>
</evidence>
<dbReference type="InterPro" id="IPR036938">
    <property type="entry name" value="PAP2/HPO_sf"/>
</dbReference>
<dbReference type="Pfam" id="PF01569">
    <property type="entry name" value="PAP2"/>
    <property type="match status" value="1"/>
</dbReference>
<feature type="transmembrane region" description="Helical" evidence="1">
    <location>
        <begin position="12"/>
        <end position="34"/>
    </location>
</feature>
<dbReference type="PANTHER" id="PTHR14969">
    <property type="entry name" value="SPHINGOSINE-1-PHOSPHATE PHOSPHOHYDROLASE"/>
    <property type="match status" value="1"/>
</dbReference>
<gene>
    <name evidence="3" type="ORF">IEO70_18215</name>
</gene>
<keyword evidence="1" id="KW-0472">Membrane</keyword>
<keyword evidence="1" id="KW-1133">Transmembrane helix</keyword>
<feature type="transmembrane region" description="Helical" evidence="1">
    <location>
        <begin position="132"/>
        <end position="153"/>
    </location>
</feature>
<dbReference type="Proteomes" id="UP000602076">
    <property type="component" value="Unassembled WGS sequence"/>
</dbReference>
<dbReference type="InterPro" id="IPR000326">
    <property type="entry name" value="PAP2/HPO"/>
</dbReference>
<keyword evidence="1" id="KW-0812">Transmembrane</keyword>
<feature type="transmembrane region" description="Helical" evidence="1">
    <location>
        <begin position="93"/>
        <end position="112"/>
    </location>
</feature>